<dbReference type="Gene3D" id="2.40.110.10">
    <property type="entry name" value="Butyryl-CoA Dehydrogenase, subunit A, domain 2"/>
    <property type="match status" value="1"/>
</dbReference>
<feature type="domain" description="HpaB/PvcC/4-BUDH N-terminal" evidence="5">
    <location>
        <begin position="26"/>
        <end position="292"/>
    </location>
</feature>
<gene>
    <name evidence="6" type="ORF">QGN17_15505</name>
</gene>
<evidence type="ECO:0000256" key="3">
    <source>
        <dbReference type="ARBA" id="ARBA00023002"/>
    </source>
</evidence>
<dbReference type="InterPro" id="IPR046373">
    <property type="entry name" value="Acyl-CoA_Oxase/DH_mid-dom_sf"/>
</dbReference>
<keyword evidence="2" id="KW-0274">FAD</keyword>
<dbReference type="InterPro" id="IPR009100">
    <property type="entry name" value="AcylCoA_DH/oxidase_NM_dom_sf"/>
</dbReference>
<name>A0ABT6N4T9_9SPHN</name>
<dbReference type="PANTHER" id="PTHR36117:SF3">
    <property type="entry name" value="4-HYDROXYPHENYLACETATE 3-MONOOXYGENASE-RELATED"/>
    <property type="match status" value="1"/>
</dbReference>
<comment type="caution">
    <text evidence="6">The sequence shown here is derived from an EMBL/GenBank/DDBJ whole genome shotgun (WGS) entry which is preliminary data.</text>
</comment>
<dbReference type="SUPFAM" id="SSF56645">
    <property type="entry name" value="Acyl-CoA dehydrogenase NM domain-like"/>
    <property type="match status" value="1"/>
</dbReference>
<evidence type="ECO:0000259" key="4">
    <source>
        <dbReference type="Pfam" id="PF03241"/>
    </source>
</evidence>
<dbReference type="Proteomes" id="UP001160625">
    <property type="component" value="Unassembled WGS sequence"/>
</dbReference>
<keyword evidence="7" id="KW-1185">Reference proteome</keyword>
<dbReference type="PANTHER" id="PTHR36117">
    <property type="entry name" value="4-HYDROXYPHENYLACETATE 3-MONOOXYGENASE-RELATED"/>
    <property type="match status" value="1"/>
</dbReference>
<accession>A0ABT6N4T9</accession>
<reference evidence="6" key="1">
    <citation type="submission" date="2023-04" db="EMBL/GenBank/DDBJ databases">
        <title>Sphingomonas sp. MAHUQ-71 isolated from rice field.</title>
        <authorList>
            <person name="Huq M.A."/>
        </authorList>
    </citation>
    <scope>NUCLEOTIDE SEQUENCE</scope>
    <source>
        <strain evidence="6">MAHUQ-71</strain>
    </source>
</reference>
<dbReference type="SUPFAM" id="SSF47203">
    <property type="entry name" value="Acyl-CoA dehydrogenase C-terminal domain-like"/>
    <property type="match status" value="1"/>
</dbReference>
<dbReference type="Pfam" id="PF03241">
    <property type="entry name" value="HpaB"/>
    <property type="match status" value="1"/>
</dbReference>
<evidence type="ECO:0000313" key="6">
    <source>
        <dbReference type="EMBL" id="MDH7640143.1"/>
    </source>
</evidence>
<sequence>MNATTPDRREEFAAERWARFRPITDGKSYIESLRGRAVTVYLFGEKVEEPVDHPIIRPSINALADTYDLAVEDPELATAHSELIGAPVNRFLHIVGSPQDLVMKNRMQRRMGQRTGTCFQRCAGLDTISVLHSITYDIDRKHGTTYHQRYLDFMKQAQANNIIVGAGMTDPKGDRSKRPSEQADPDLFMHVSRRTERGLYVRGAKAHMTGGLNSHWICVMPTMNLGPADSDYAVVGMVPGDAEGLTYIYGRQSCDTRALEKGEIDKGNARFGGQETLVVFDDVFIPWEHVLMNGEYAFAQEMVARFTSYHRASYVCKTGLGDVMVGAAAAIAEYNGADQASHVKDKLVEMTHLNETIFSSAIASAHEAKPLESGIYMNDGMLANVCKHNVTRFPYEISRLAQDLAGGLMVTLPSEADFEHDVAGPILRKYFQGRANVPVEHRQRMLRLIENMTLGRNAVGYLTESLHGAGSPQAQRIQILRQMEVERKKGYAEELAGVGRNEERAG</sequence>
<evidence type="ECO:0000256" key="2">
    <source>
        <dbReference type="ARBA" id="ARBA00022827"/>
    </source>
</evidence>
<evidence type="ECO:0000256" key="1">
    <source>
        <dbReference type="ARBA" id="ARBA00022630"/>
    </source>
</evidence>
<proteinExistence type="predicted"/>
<evidence type="ECO:0000259" key="5">
    <source>
        <dbReference type="Pfam" id="PF11794"/>
    </source>
</evidence>
<dbReference type="InterPro" id="IPR004925">
    <property type="entry name" value="HpaB/PvcC/4-BUDH"/>
</dbReference>
<dbReference type="PIRSF" id="PIRSF000331">
    <property type="entry name" value="HpaA_HpaB"/>
    <property type="match status" value="1"/>
</dbReference>
<dbReference type="InterPro" id="IPR024719">
    <property type="entry name" value="HpaB/PvcC/4-BUDH_C"/>
</dbReference>
<dbReference type="InterPro" id="IPR036250">
    <property type="entry name" value="AcylCo_DH-like_C"/>
</dbReference>
<dbReference type="RefSeq" id="WP_281045502.1">
    <property type="nucleotide sequence ID" value="NZ_JARYGZ010000002.1"/>
</dbReference>
<keyword evidence="3" id="KW-0560">Oxidoreductase</keyword>
<evidence type="ECO:0000313" key="7">
    <source>
        <dbReference type="Proteomes" id="UP001160625"/>
    </source>
</evidence>
<dbReference type="Pfam" id="PF11794">
    <property type="entry name" value="HpaB_N"/>
    <property type="match status" value="1"/>
</dbReference>
<keyword evidence="1" id="KW-0285">Flavoprotein</keyword>
<dbReference type="Gene3D" id="1.20.140.10">
    <property type="entry name" value="Butyryl-CoA Dehydrogenase, subunit A, domain 3"/>
    <property type="match status" value="1"/>
</dbReference>
<dbReference type="Gene3D" id="1.10.3140.10">
    <property type="entry name" value="4-hydroxybutyryl-coa dehydratase, domain 1"/>
    <property type="match status" value="1"/>
</dbReference>
<dbReference type="EMBL" id="JARYGZ010000002">
    <property type="protein sequence ID" value="MDH7640143.1"/>
    <property type="molecule type" value="Genomic_DNA"/>
</dbReference>
<protein>
    <submittedName>
        <fullName evidence="6">4-hydroxyphenylacetate 3-hydroxylase N-terminal domain-containing protein</fullName>
    </submittedName>
</protein>
<dbReference type="InterPro" id="IPR024674">
    <property type="entry name" value="HpaB/PvcC/4-BUDH_N"/>
</dbReference>
<feature type="domain" description="HpaB/PvcC/4-BUDH C-terminal" evidence="4">
    <location>
        <begin position="299"/>
        <end position="497"/>
    </location>
</feature>
<organism evidence="6 7">
    <name type="scientific">Sphingomonas oryzagri</name>
    <dbReference type="NCBI Taxonomy" id="3042314"/>
    <lineage>
        <taxon>Bacteria</taxon>
        <taxon>Pseudomonadati</taxon>
        <taxon>Pseudomonadota</taxon>
        <taxon>Alphaproteobacteria</taxon>
        <taxon>Sphingomonadales</taxon>
        <taxon>Sphingomonadaceae</taxon>
        <taxon>Sphingomonas</taxon>
    </lineage>
</organism>